<sequence>MSPVETTRSITKNSMIKPIMKPIILLFSLVISSLAGAQTLLPPPAMANVAQKRLIDEFIEVSHYREALINYAKEYIELKMFDYDVDPPKELLTKDQARSIIKNFDFDGFKVSMYSSFSLIPEENLKELIQFHKTIGGTLSRGNSALLMTPTIDLNIKNQIDYAIENIKK</sequence>
<dbReference type="EMBL" id="FOVD01000004">
    <property type="protein sequence ID" value="SFN48199.1"/>
    <property type="molecule type" value="Genomic_DNA"/>
</dbReference>
<accession>A0A1I4ZDZ5</accession>
<evidence type="ECO:0000313" key="1">
    <source>
        <dbReference type="EMBL" id="SFN48199.1"/>
    </source>
</evidence>
<gene>
    <name evidence="1" type="ORF">SAMN05421594_2904</name>
</gene>
<organism evidence="1 2">
    <name type="scientific">Chryseobacterium oleae</name>
    <dbReference type="NCBI Taxonomy" id="491207"/>
    <lineage>
        <taxon>Bacteria</taxon>
        <taxon>Pseudomonadati</taxon>
        <taxon>Bacteroidota</taxon>
        <taxon>Flavobacteriia</taxon>
        <taxon>Flavobacteriales</taxon>
        <taxon>Weeksellaceae</taxon>
        <taxon>Chryseobacterium group</taxon>
        <taxon>Chryseobacterium</taxon>
    </lineage>
</organism>
<reference evidence="2" key="1">
    <citation type="submission" date="2016-10" db="EMBL/GenBank/DDBJ databases">
        <authorList>
            <person name="Varghese N."/>
            <person name="Submissions S."/>
        </authorList>
    </citation>
    <scope>NUCLEOTIDE SEQUENCE [LARGE SCALE GENOMIC DNA]</scope>
    <source>
        <strain evidence="2">DSM 25575</strain>
    </source>
</reference>
<proteinExistence type="predicted"/>
<evidence type="ECO:0000313" key="2">
    <source>
        <dbReference type="Proteomes" id="UP000198769"/>
    </source>
</evidence>
<protein>
    <submittedName>
        <fullName evidence="1">Uncharacterized protein</fullName>
    </submittedName>
</protein>
<keyword evidence="2" id="KW-1185">Reference proteome</keyword>
<dbReference type="Proteomes" id="UP000198769">
    <property type="component" value="Unassembled WGS sequence"/>
</dbReference>
<dbReference type="AlphaFoldDB" id="A0A1I4ZDZ5"/>
<name>A0A1I4ZDZ5_CHROL</name>